<feature type="binding site" evidence="5">
    <location>
        <position position="50"/>
    </location>
    <ligand>
        <name>FAD</name>
        <dbReference type="ChEBI" id="CHEBI:57692"/>
    </ligand>
</feature>
<keyword evidence="3 5" id="KW-0560">Oxidoreductase</keyword>
<evidence type="ECO:0000256" key="4">
    <source>
        <dbReference type="ARBA" id="ARBA00023033"/>
    </source>
</evidence>
<comment type="subunit">
    <text evidence="5">Monomer.</text>
</comment>
<evidence type="ECO:0000256" key="5">
    <source>
        <dbReference type="HAMAP-Rule" id="MF_00845"/>
    </source>
</evidence>
<evidence type="ECO:0000256" key="1">
    <source>
        <dbReference type="ARBA" id="ARBA00022630"/>
    </source>
</evidence>
<keyword evidence="2 5" id="KW-0274">FAD</keyword>
<keyword evidence="1 5" id="KW-0285">Flavoprotein</keyword>
<dbReference type="InterPro" id="IPR002938">
    <property type="entry name" value="FAD-bd"/>
</dbReference>
<dbReference type="Pfam" id="PF01494">
    <property type="entry name" value="FAD_binding_3"/>
    <property type="match status" value="1"/>
</dbReference>
<protein>
    <recommendedName>
        <fullName evidence="5">Flavin-dependent monooxygenase</fullName>
    </recommendedName>
    <alternativeName>
        <fullName evidence="5">TetX monooxygenase</fullName>
        <shortName evidence="5">TetX</shortName>
        <ecNumber evidence="5">1.14.13.-</ecNumber>
    </alternativeName>
</protein>
<dbReference type="EMBL" id="BAABDT010000005">
    <property type="protein sequence ID" value="GAA3742697.1"/>
    <property type="molecule type" value="Genomic_DNA"/>
</dbReference>
<dbReference type="SUPFAM" id="SSF51905">
    <property type="entry name" value="FAD/NAD(P)-binding domain"/>
    <property type="match status" value="1"/>
</dbReference>
<dbReference type="InterPro" id="IPR043683">
    <property type="entry name" value="TetX_monooxygenase"/>
</dbReference>
<dbReference type="PANTHER" id="PTHR46972:SF1">
    <property type="entry name" value="FAD DEPENDENT OXIDOREDUCTASE DOMAIN-CONTAINING PROTEIN"/>
    <property type="match status" value="1"/>
</dbReference>
<dbReference type="PANTHER" id="PTHR46972">
    <property type="entry name" value="MONOOXYGENASE ASQM-RELATED"/>
    <property type="match status" value="1"/>
</dbReference>
<evidence type="ECO:0000256" key="3">
    <source>
        <dbReference type="ARBA" id="ARBA00023002"/>
    </source>
</evidence>
<keyword evidence="5" id="KW-0521">NADP</keyword>
<comment type="subcellular location">
    <subcellularLocation>
        <location evidence="5">Cytoplasm</location>
    </subcellularLocation>
</comment>
<keyword evidence="5" id="KW-0963">Cytoplasm</keyword>
<gene>
    <name evidence="8" type="ORF">GCM10022422_28250</name>
</gene>
<dbReference type="PRINTS" id="PR00420">
    <property type="entry name" value="RNGMNOXGNASE"/>
</dbReference>
<proteinExistence type="inferred from homology"/>
<feature type="binding site" evidence="5">
    <location>
        <position position="317"/>
    </location>
    <ligand>
        <name>FAD</name>
        <dbReference type="ChEBI" id="CHEBI:57692"/>
    </ligand>
</feature>
<keyword evidence="6" id="KW-1133">Transmembrane helix</keyword>
<evidence type="ECO:0000259" key="7">
    <source>
        <dbReference type="Pfam" id="PF01494"/>
    </source>
</evidence>
<keyword evidence="4 5" id="KW-0503">Monooxygenase</keyword>
<dbReference type="Gene3D" id="3.50.50.60">
    <property type="entry name" value="FAD/NAD(P)-binding domain"/>
    <property type="match status" value="1"/>
</dbReference>
<comment type="cofactor">
    <cofactor evidence="5">
        <name>FAD</name>
        <dbReference type="ChEBI" id="CHEBI:57692"/>
    </cofactor>
</comment>
<comment type="function">
    <text evidence="5">An FAD-requiring monooxygenase active on some tetracycline antibiotic derivatives, which leads to their inactivation. Hydroxylates carbon 11a of tetracycline and some analogs.</text>
</comment>
<dbReference type="InterPro" id="IPR036188">
    <property type="entry name" value="FAD/NAD-bd_sf"/>
</dbReference>
<comment type="domain">
    <text evidence="5">Consists of an N-terminal FAD-binding domain with a Rossman fold and a C-terminal substrate-binding domain.</text>
</comment>
<keyword evidence="6" id="KW-0472">Membrane</keyword>
<feature type="transmembrane region" description="Helical" evidence="6">
    <location>
        <begin position="7"/>
        <end position="24"/>
    </location>
</feature>
<feature type="domain" description="FAD-binding" evidence="7">
    <location>
        <begin position="8"/>
        <end position="344"/>
    </location>
</feature>
<feature type="binding site" evidence="5">
    <location>
        <position position="124"/>
    </location>
    <ligand>
        <name>FAD</name>
        <dbReference type="ChEBI" id="CHEBI:57692"/>
    </ligand>
</feature>
<evidence type="ECO:0000256" key="2">
    <source>
        <dbReference type="ARBA" id="ARBA00022827"/>
    </source>
</evidence>
<dbReference type="EC" id="1.14.13.-" evidence="5"/>
<comment type="similarity">
    <text evidence="5">Belongs to the aromatic-ring hydroxylase family. TetX subfamily.</text>
</comment>
<dbReference type="HAMAP" id="MF_00845">
    <property type="entry name" value="TetX_monooxygenase"/>
    <property type="match status" value="1"/>
</dbReference>
<comment type="caution">
    <text evidence="8">The sequence shown here is derived from an EMBL/GenBank/DDBJ whole genome shotgun (WGS) entry which is preliminary data.</text>
</comment>
<name>A0ABP7FMC0_9FLAO</name>
<organism evidence="8 9">
    <name type="scientific">Flavobacterium ginsengisoli</name>
    <dbReference type="NCBI Taxonomy" id="871694"/>
    <lineage>
        <taxon>Bacteria</taxon>
        <taxon>Pseudomonadati</taxon>
        <taxon>Bacteroidota</taxon>
        <taxon>Flavobacteriia</taxon>
        <taxon>Flavobacteriales</taxon>
        <taxon>Flavobacteriaceae</taxon>
        <taxon>Flavobacterium</taxon>
    </lineage>
</organism>
<keyword evidence="5" id="KW-0547">Nucleotide-binding</keyword>
<feature type="binding site" evidence="5">
    <location>
        <position position="43"/>
    </location>
    <ligand>
        <name>NADPH</name>
        <dbReference type="ChEBI" id="CHEBI:57783"/>
    </ligand>
</feature>
<keyword evidence="9" id="KW-1185">Reference proteome</keyword>
<evidence type="ECO:0000256" key="6">
    <source>
        <dbReference type="SAM" id="Phobius"/>
    </source>
</evidence>
<reference evidence="9" key="1">
    <citation type="journal article" date="2019" name="Int. J. Syst. Evol. Microbiol.">
        <title>The Global Catalogue of Microorganisms (GCM) 10K type strain sequencing project: providing services to taxonomists for standard genome sequencing and annotation.</title>
        <authorList>
            <consortium name="The Broad Institute Genomics Platform"/>
            <consortium name="The Broad Institute Genome Sequencing Center for Infectious Disease"/>
            <person name="Wu L."/>
            <person name="Ma J."/>
        </authorList>
    </citation>
    <scope>NUCLEOTIDE SEQUENCE [LARGE SCALE GENOMIC DNA]</scope>
    <source>
        <strain evidence="9">JCM 17336</strain>
    </source>
</reference>
<evidence type="ECO:0000313" key="8">
    <source>
        <dbReference type="EMBL" id="GAA3742697.1"/>
    </source>
</evidence>
<sequence>MLLENKYVAIVGGGMGGLLLARLLQLQNINVKVYERDLNSKVRVQGSPLDLHDDSGLIAMEKGGLLDEFYKNIRPNASKARIVNQNLELKFDEHSITKTSNEEITNPSKNSLQDISKPRPEIDRSELRAILLHSLRTETMVWDSQFLSMEKENNGWRLFFKNGINTYADLVIGADGANSKIRPYVSALKPIYSGITMIEGTIYNAKKNAPNLFEFSKGGKVLALGNEQTIMYGTKGDGSLMFLLSSKILENWISENDLDFKDNQKIFEWFKEIYQDWSSDWHELFMSDELYFIPRPQYYFSQNQSWETQENVTIIGDAAHRMPPFAGKGANLAMLDAVELADFLTNNQFSDLKTAISYFEKRMLERAAEALENTLKNGEKLHAKDALEKLVSIFNQIAKS</sequence>
<accession>A0ABP7FMC0</accession>
<comment type="catalytic activity">
    <reaction evidence="5">
        <text>a tetracycline + NADPH + O2 + H(+) = an 11a-hydroxytetracycline + NADP(+) + H2O</text>
        <dbReference type="Rhea" id="RHEA:61444"/>
        <dbReference type="ChEBI" id="CHEBI:15377"/>
        <dbReference type="ChEBI" id="CHEBI:15378"/>
        <dbReference type="ChEBI" id="CHEBI:15379"/>
        <dbReference type="ChEBI" id="CHEBI:57783"/>
        <dbReference type="ChEBI" id="CHEBI:58349"/>
        <dbReference type="ChEBI" id="CHEBI:144644"/>
        <dbReference type="ChEBI" id="CHEBI:144645"/>
    </reaction>
</comment>
<dbReference type="Proteomes" id="UP001501367">
    <property type="component" value="Unassembled WGS sequence"/>
</dbReference>
<evidence type="ECO:0000313" key="9">
    <source>
        <dbReference type="Proteomes" id="UP001501367"/>
    </source>
</evidence>
<dbReference type="RefSeq" id="WP_278021922.1">
    <property type="nucleotide sequence ID" value="NZ_BAABDT010000005.1"/>
</dbReference>
<keyword evidence="6" id="KW-0812">Transmembrane</keyword>